<evidence type="ECO:0000256" key="11">
    <source>
        <dbReference type="ARBA" id="ARBA00023239"/>
    </source>
</evidence>
<dbReference type="Pfam" id="PF04715">
    <property type="entry name" value="Anth_synt_I_N"/>
    <property type="match status" value="1"/>
</dbReference>
<protein>
    <recommendedName>
        <fullName evidence="5 14">Anthranilate synthase component 1</fullName>
        <ecNumber evidence="4 14">4.1.3.27</ecNumber>
    </recommendedName>
</protein>
<evidence type="ECO:0000256" key="14">
    <source>
        <dbReference type="PIRNR" id="PIRNR001373"/>
    </source>
</evidence>
<feature type="binding site" evidence="15">
    <location>
        <begin position="339"/>
        <end position="340"/>
    </location>
    <ligand>
        <name>chorismate</name>
        <dbReference type="ChEBI" id="CHEBI:29748"/>
    </ligand>
</feature>
<evidence type="ECO:0000256" key="1">
    <source>
        <dbReference type="ARBA" id="ARBA00004873"/>
    </source>
</evidence>
<evidence type="ECO:0000256" key="16">
    <source>
        <dbReference type="PIRSR" id="PIRSR001373-2"/>
    </source>
</evidence>
<keyword evidence="10 14" id="KW-0057">Aromatic amino acid biosynthesis</keyword>
<dbReference type="PANTHER" id="PTHR11236:SF49">
    <property type="entry name" value="ANTHRANILATE SYNTHASE COMPONENT 1"/>
    <property type="match status" value="1"/>
</dbReference>
<feature type="domain" description="Anthranilate synthase component I N-terminal" evidence="18">
    <location>
        <begin position="30"/>
        <end position="202"/>
    </location>
</feature>
<evidence type="ECO:0000256" key="7">
    <source>
        <dbReference type="ARBA" id="ARBA00022723"/>
    </source>
</evidence>
<comment type="cofactor">
    <cofactor evidence="16">
        <name>Mg(2+)</name>
        <dbReference type="ChEBI" id="CHEBI:18420"/>
    </cofactor>
    <text evidence="16">Binds 1 Mg(2+) ion per subunit.</text>
</comment>
<dbReference type="UniPathway" id="UPA00035">
    <property type="reaction ID" value="UER00040"/>
</dbReference>
<feature type="binding site" evidence="16">
    <location>
        <position position="372"/>
    </location>
    <ligand>
        <name>Mg(2+)</name>
        <dbReference type="ChEBI" id="CHEBI:18420"/>
    </ligand>
</feature>
<dbReference type="SUPFAM" id="SSF56322">
    <property type="entry name" value="ADC synthase"/>
    <property type="match status" value="1"/>
</dbReference>
<comment type="function">
    <text evidence="12">Part of a heterotetrameric complex that catalyzes the two-step biosynthesis of anthranilate, an intermediate in the biosynthesis of L-tryptophan. In the first step, the glutamine-binding beta subunit (TrpG) of anthranilate synthase (AS) provides the glutamine amidotransferase activity which generates ammonia as a substrate that, along with chorismate, is used in the second step, catalyzed by the large alpha subunit of AS (TrpE) to produce anthranilate. In the absence of TrpG, TrpE can synthesize anthranilate directly from chorismate and high concentrations of ammonia.</text>
</comment>
<evidence type="ECO:0000256" key="10">
    <source>
        <dbReference type="ARBA" id="ARBA00023141"/>
    </source>
</evidence>
<dbReference type="Pfam" id="PF00425">
    <property type="entry name" value="Chorismate_bind"/>
    <property type="match status" value="1"/>
</dbReference>
<comment type="subunit">
    <text evidence="3">Heterotetramer consisting of two non-identical subunits: a beta subunit (TrpG) and a large alpha subunit (TrpE).</text>
</comment>
<feature type="binding site" evidence="15">
    <location>
        <position position="480"/>
    </location>
    <ligand>
        <name>chorismate</name>
        <dbReference type="ChEBI" id="CHEBI:29748"/>
    </ligand>
</feature>
<evidence type="ECO:0000256" key="9">
    <source>
        <dbReference type="ARBA" id="ARBA00022842"/>
    </source>
</evidence>
<proteinExistence type="inferred from homology"/>
<feature type="binding site" evidence="16">
    <location>
        <position position="509"/>
    </location>
    <ligand>
        <name>Mg(2+)</name>
        <dbReference type="ChEBI" id="CHEBI:18420"/>
    </ligand>
</feature>
<name>Q5GL26_BUCAI</name>
<evidence type="ECO:0000259" key="18">
    <source>
        <dbReference type="Pfam" id="PF04715"/>
    </source>
</evidence>
<feature type="binding site" evidence="15">
    <location>
        <begin position="302"/>
        <end position="304"/>
    </location>
    <ligand>
        <name>L-tryptophan</name>
        <dbReference type="ChEBI" id="CHEBI:57912"/>
    </ligand>
</feature>
<dbReference type="EC" id="4.1.3.27" evidence="4 14"/>
<evidence type="ECO:0000259" key="17">
    <source>
        <dbReference type="Pfam" id="PF00425"/>
    </source>
</evidence>
<dbReference type="Gene3D" id="3.60.120.10">
    <property type="entry name" value="Anthranilate synthase"/>
    <property type="match status" value="1"/>
</dbReference>
<comment type="pathway">
    <text evidence="1 14">Amino-acid biosynthesis; L-tryptophan biosynthesis; L-tryptophan from chorismate: step 1/5.</text>
</comment>
<feature type="binding site" evidence="15">
    <location>
        <position position="460"/>
    </location>
    <ligand>
        <name>chorismate</name>
        <dbReference type="ChEBI" id="CHEBI:29748"/>
    </ligand>
</feature>
<dbReference type="InterPro" id="IPR005801">
    <property type="entry name" value="ADC_synthase"/>
</dbReference>
<feature type="binding site" evidence="15">
    <location>
        <begin position="494"/>
        <end position="496"/>
    </location>
    <ligand>
        <name>chorismate</name>
        <dbReference type="ChEBI" id="CHEBI:29748"/>
    </ligand>
</feature>
<dbReference type="NCBIfam" id="TIGR00565">
    <property type="entry name" value="trpE_proteo"/>
    <property type="match status" value="1"/>
</dbReference>
<keyword evidence="11 14" id="KW-0456">Lyase</keyword>
<dbReference type="GO" id="GO:0046872">
    <property type="term" value="F:metal ion binding"/>
    <property type="evidence" value="ECO:0007669"/>
    <property type="project" value="UniProtKB-KW"/>
</dbReference>
<evidence type="ECO:0000256" key="6">
    <source>
        <dbReference type="ARBA" id="ARBA00022605"/>
    </source>
</evidence>
<comment type="catalytic activity">
    <reaction evidence="13 14">
        <text>chorismate + L-glutamine = anthranilate + pyruvate + L-glutamate + H(+)</text>
        <dbReference type="Rhea" id="RHEA:21732"/>
        <dbReference type="ChEBI" id="CHEBI:15361"/>
        <dbReference type="ChEBI" id="CHEBI:15378"/>
        <dbReference type="ChEBI" id="CHEBI:16567"/>
        <dbReference type="ChEBI" id="CHEBI:29748"/>
        <dbReference type="ChEBI" id="CHEBI:29985"/>
        <dbReference type="ChEBI" id="CHEBI:58359"/>
        <dbReference type="EC" id="4.1.3.27"/>
    </reaction>
</comment>
<organism evidence="19">
    <name type="scientific">Buchnera aphidicola subsp. Acyrthosiphon pisum (strain APS)</name>
    <name type="common">Acyrthosiphon pisum symbiotic bacterium</name>
    <dbReference type="NCBI Taxonomy" id="107806"/>
    <lineage>
        <taxon>Bacteria</taxon>
        <taxon>Pseudomonadati</taxon>
        <taxon>Pseudomonadota</taxon>
        <taxon>Gammaproteobacteria</taxon>
        <taxon>Enterobacterales</taxon>
        <taxon>Erwiniaceae</taxon>
        <taxon>Buchnera</taxon>
    </lineage>
</organism>
<evidence type="ECO:0000256" key="3">
    <source>
        <dbReference type="ARBA" id="ARBA00011575"/>
    </source>
</evidence>
<keyword evidence="6 14" id="KW-0028">Amino-acid biosynthesis</keyword>
<geneLocation type="plasmid" evidence="19">
    <name>pTrp</name>
</geneLocation>
<dbReference type="GO" id="GO:0004049">
    <property type="term" value="F:anthranilate synthase activity"/>
    <property type="evidence" value="ECO:0007669"/>
    <property type="project" value="UniProtKB-EC"/>
</dbReference>
<accession>Q5GL26</accession>
<reference evidence="19" key="1">
    <citation type="submission" date="2003-10" db="EMBL/GenBank/DDBJ databases">
        <title>Genetic mechanisms for regulating nutrient provisioning by symbionts to hosts: the pTrp plasmid in Buchnera.</title>
        <authorList>
            <person name="Plague G.R."/>
            <person name="Kaur S."/>
            <person name="Wilcox J.L."/>
            <person name="Bishop B."/>
            <person name="Moran N.A."/>
        </authorList>
    </citation>
    <scope>NUCLEOTIDE SEQUENCE</scope>
    <source>
        <strain evidence="19">APS</strain>
        <plasmid evidence="19">pTrp</plasmid>
    </source>
</reference>
<dbReference type="EMBL" id="AY444795">
    <property type="protein sequence ID" value="AAS02053.1"/>
    <property type="molecule type" value="Genomic_DNA"/>
</dbReference>
<dbReference type="PRINTS" id="PR00095">
    <property type="entry name" value="ANTSNTHASEI"/>
</dbReference>
<dbReference type="InterPro" id="IPR019999">
    <property type="entry name" value="Anth_synth_I-like"/>
</dbReference>
<keyword evidence="8 14" id="KW-0822">Tryptophan biosynthesis</keyword>
<evidence type="ECO:0000256" key="15">
    <source>
        <dbReference type="PIRSR" id="PIRSR001373-1"/>
    </source>
</evidence>
<evidence type="ECO:0000256" key="8">
    <source>
        <dbReference type="ARBA" id="ARBA00022822"/>
    </source>
</evidence>
<gene>
    <name evidence="19" type="primary">trpE</name>
</gene>
<dbReference type="AlphaFoldDB" id="Q5GL26"/>
<dbReference type="PANTHER" id="PTHR11236">
    <property type="entry name" value="AMINOBENZOATE/ANTHRANILATE SYNTHASE"/>
    <property type="match status" value="1"/>
</dbReference>
<evidence type="ECO:0000256" key="12">
    <source>
        <dbReference type="ARBA" id="ARBA00025634"/>
    </source>
</evidence>
<dbReference type="GO" id="GO:0000162">
    <property type="term" value="P:L-tryptophan biosynthetic process"/>
    <property type="evidence" value="ECO:0007669"/>
    <property type="project" value="UniProtKB-UniPathway"/>
</dbReference>
<evidence type="ECO:0000256" key="2">
    <source>
        <dbReference type="ARBA" id="ARBA00009562"/>
    </source>
</evidence>
<evidence type="ECO:0000256" key="13">
    <source>
        <dbReference type="ARBA" id="ARBA00047683"/>
    </source>
</evidence>
<keyword evidence="7 16" id="KW-0479">Metal-binding</keyword>
<dbReference type="PIRSF" id="PIRSF001373">
    <property type="entry name" value="TrpE"/>
    <property type="match status" value="1"/>
</dbReference>
<comment type="similarity">
    <text evidence="2 14">Belongs to the anthranilate synthase component I family.</text>
</comment>
<feature type="domain" description="Chorismate-utilising enzyme C-terminal" evidence="17">
    <location>
        <begin position="255"/>
        <end position="513"/>
    </location>
</feature>
<dbReference type="InterPro" id="IPR006805">
    <property type="entry name" value="Anth_synth_I_N"/>
</dbReference>
<evidence type="ECO:0000313" key="19">
    <source>
        <dbReference type="EMBL" id="AAS02053.1"/>
    </source>
</evidence>
<keyword evidence="19" id="KW-0614">Plasmid</keyword>
<dbReference type="InterPro" id="IPR005257">
    <property type="entry name" value="Anth_synth_I_TrpE"/>
</dbReference>
<keyword evidence="9 16" id="KW-0460">Magnesium</keyword>
<evidence type="ECO:0000256" key="5">
    <source>
        <dbReference type="ARBA" id="ARBA00020653"/>
    </source>
</evidence>
<evidence type="ECO:0000256" key="4">
    <source>
        <dbReference type="ARBA" id="ARBA00012266"/>
    </source>
</evidence>
<dbReference type="NCBIfam" id="NF010079">
    <property type="entry name" value="PRK13564.1"/>
    <property type="match status" value="1"/>
</dbReference>
<dbReference type="InterPro" id="IPR015890">
    <property type="entry name" value="Chorismate_C"/>
</dbReference>
<sequence>MFLIEKRRKLMQKSPYEIEIIQKKANYHSDPTTVFNHLCGSRPATLLLETAEVNKKNNLESIMIVDSAIRVSAVKNSVKITALSENGAEILSILKENPHKKIKFFEKNKSINLIFPSLDNNLDEDKKIFSLSVFDSFRFIMKSVNNTKRTSKAMFFGGLFSYDLISNFESLPNVKKKQKCPDFCFYLAETLLVVDHQKKTCLIQSSLFGRNVDEKNRIKKRTEEIEKKLEEKLTSIPKNKTTVPVQLTSNISDFQYSSTIKKLQKLIQKGEIFQVVPSRKFFLPCNNSLSAYQELKKSNPSPYMFFMQDEDFILFGASPESSLKYDEKNRQIELYPIAGTRPRGRKKDGTLDLDLDSRIELEMRTNHKELAEHLMLVDLARNDLARICEPGSRYVSDLVKVDKYSHVMHLVSKVVGQLKYGLDALHAYSSCMNMGTLTGAPKVRAMQLIAEYEGEGRGSYGGAIGYFTDLGNLDTCITIRSAYVESGVATIQAGAGVVFNSIPEDEVKESLNKAQAVINAIKKAHFTMGSS</sequence>